<dbReference type="PROSITE" id="PS50011">
    <property type="entry name" value="PROTEIN_KINASE_DOM"/>
    <property type="match status" value="1"/>
</dbReference>
<name>A0A9W4SCA2_9GLOM</name>
<feature type="transmembrane region" description="Helical" evidence="1">
    <location>
        <begin position="111"/>
        <end position="132"/>
    </location>
</feature>
<accession>A0A9W4SCA2</accession>
<comment type="caution">
    <text evidence="3">The sequence shown here is derived from an EMBL/GenBank/DDBJ whole genome shotgun (WGS) entry which is preliminary data.</text>
</comment>
<dbReference type="Gene3D" id="1.10.510.10">
    <property type="entry name" value="Transferase(Phosphotransferase) domain 1"/>
    <property type="match status" value="2"/>
</dbReference>
<keyword evidence="1" id="KW-0472">Membrane</keyword>
<reference evidence="3" key="1">
    <citation type="submission" date="2022-08" db="EMBL/GenBank/DDBJ databases">
        <authorList>
            <person name="Kallberg Y."/>
            <person name="Tangrot J."/>
            <person name="Rosling A."/>
        </authorList>
    </citation>
    <scope>NUCLEOTIDE SEQUENCE</scope>
    <source>
        <strain evidence="3">Wild A</strain>
    </source>
</reference>
<evidence type="ECO:0000256" key="1">
    <source>
        <dbReference type="SAM" id="Phobius"/>
    </source>
</evidence>
<dbReference type="InterPro" id="IPR011009">
    <property type="entry name" value="Kinase-like_dom_sf"/>
</dbReference>
<dbReference type="PANTHER" id="PTHR44329">
    <property type="entry name" value="SERINE/THREONINE-PROTEIN KINASE TNNI3K-RELATED"/>
    <property type="match status" value="1"/>
</dbReference>
<dbReference type="EMBL" id="CAMKVN010000073">
    <property type="protein sequence ID" value="CAI2163133.1"/>
    <property type="molecule type" value="Genomic_DNA"/>
</dbReference>
<dbReference type="PANTHER" id="PTHR44329:SF214">
    <property type="entry name" value="PROTEIN KINASE DOMAIN-CONTAINING PROTEIN"/>
    <property type="match status" value="1"/>
</dbReference>
<proteinExistence type="predicted"/>
<dbReference type="InterPro" id="IPR001245">
    <property type="entry name" value="Ser-Thr/Tyr_kinase_cat_dom"/>
</dbReference>
<evidence type="ECO:0000313" key="3">
    <source>
        <dbReference type="EMBL" id="CAI2163133.1"/>
    </source>
</evidence>
<dbReference type="AlphaFoldDB" id="A0A9W4SCA2"/>
<keyword evidence="1" id="KW-0812">Transmembrane</keyword>
<dbReference type="InterPro" id="IPR051681">
    <property type="entry name" value="Ser/Thr_Kinases-Pseudokinases"/>
</dbReference>
<dbReference type="SUPFAM" id="SSF56112">
    <property type="entry name" value="Protein kinase-like (PK-like)"/>
    <property type="match status" value="2"/>
</dbReference>
<dbReference type="GO" id="GO:0005524">
    <property type="term" value="F:ATP binding"/>
    <property type="evidence" value="ECO:0007669"/>
    <property type="project" value="InterPro"/>
</dbReference>
<feature type="domain" description="Protein kinase" evidence="2">
    <location>
        <begin position="1"/>
        <end position="275"/>
    </location>
</feature>
<dbReference type="GO" id="GO:0004674">
    <property type="term" value="F:protein serine/threonine kinase activity"/>
    <property type="evidence" value="ECO:0007669"/>
    <property type="project" value="TreeGrafter"/>
</dbReference>
<dbReference type="Pfam" id="PF07714">
    <property type="entry name" value="PK_Tyr_Ser-Thr"/>
    <property type="match status" value="2"/>
</dbReference>
<protein>
    <submittedName>
        <fullName evidence="3">16188_t:CDS:1</fullName>
    </submittedName>
</protein>
<organism evidence="3 4">
    <name type="scientific">Funneliformis geosporum</name>
    <dbReference type="NCBI Taxonomy" id="1117311"/>
    <lineage>
        <taxon>Eukaryota</taxon>
        <taxon>Fungi</taxon>
        <taxon>Fungi incertae sedis</taxon>
        <taxon>Mucoromycota</taxon>
        <taxon>Glomeromycotina</taxon>
        <taxon>Glomeromycetes</taxon>
        <taxon>Glomerales</taxon>
        <taxon>Glomeraceae</taxon>
        <taxon>Funneliformis</taxon>
    </lineage>
</organism>
<keyword evidence="4" id="KW-1185">Reference proteome</keyword>
<dbReference type="InterPro" id="IPR000719">
    <property type="entry name" value="Prot_kinase_dom"/>
</dbReference>
<keyword evidence="1" id="KW-1133">Transmembrane helix</keyword>
<dbReference type="Proteomes" id="UP001153678">
    <property type="component" value="Unassembled WGS sequence"/>
</dbReference>
<dbReference type="OrthoDB" id="346907at2759"/>
<evidence type="ECO:0000259" key="2">
    <source>
        <dbReference type="PROSITE" id="PS50011"/>
    </source>
</evidence>
<sequence>MRYYEQGNLYEYLEKSAGLLCWRDIVDMLWSIAAGLNVIHEADLVYEHTHEGNILVENEADSIDTRIADSSLHCPVNKSQQIYGVIPFVSVEIFLIEILQRKKLIYSFRMFVWRFIIYNSFHWFIAAILNVIDEAGLVHGHIRRGNILVENETADSTDSRIKDSGLHGPVDKPSQNIYGVIPFIVPEIFNGNTPKKESDIYSFGMIMWMLTAGARPYYDRAHNYQLVQDIYSGLRPSVVEGTPPVYSKLMLECLVANPSNMPTAYQLYEDFGDWVSTICDDPNTSELADQFDAAEEAKFANLEKSVSDNEFFDS</sequence>
<gene>
    <name evidence="3" type="ORF">FWILDA_LOCUS917</name>
</gene>
<evidence type="ECO:0000313" key="4">
    <source>
        <dbReference type="Proteomes" id="UP001153678"/>
    </source>
</evidence>